<sequence length="549" mass="62830">MKDSLKHSFRDQPQTYSSQRHHQGSRRLLEDILVSWDGYQLDNESDVEEDTRNSSEFLADFNIEFHHRALLSNQKSQKDYRGKYKALKAKFALLTKKIDVDEGVTRVKAFMAITDDEPAVGNADARSGQWVKITMKKVQRLLSMTDGDERKHVLEYTHVDLHYVEDQRKNLLSKFNSLKQELSSCGRGKIKEIISSKEIMFTKEEKYPTKTIPKVTSNIESECDSQEPLPPVPKLSGAEPIGTSNDVTKKESSVKAIKKKAQTKSHSFPDPSPNKKADLSTEQLLITMMEEECYNQPKCSTCQSIDHMTKEHPEQVVVRKTLAKLKAQSSLATSSRKALKIPKPFIPCKYCGFNDHRSDKYEYYPGCDICGSIVHEPTDYDKKTSSNNKKPRIANQRSNEPTKKYSKELGPKVVFGDNSLGDTEGHGLVNCNGITFTRVAELYSTKTIKLHLLLQEEEMSMSLICHLTMKKEILVSLPKLPTELTVDEYSRYIWVFFLKKKIDAVECIMSFIRKMKNLNEVNVNKLRNDSGTEFRNHKLEEFFDEKGIS</sequence>
<feature type="compositionally biased region" description="Basic and acidic residues" evidence="1">
    <location>
        <begin position="1"/>
        <end position="10"/>
    </location>
</feature>
<dbReference type="EMBL" id="BQNB010009218">
    <property type="protein sequence ID" value="GJS60396.1"/>
    <property type="molecule type" value="Genomic_DNA"/>
</dbReference>
<name>A0ABQ4X5G2_9ASTR</name>
<comment type="caution">
    <text evidence="2">The sequence shown here is derived from an EMBL/GenBank/DDBJ whole genome shotgun (WGS) entry which is preliminary data.</text>
</comment>
<feature type="region of interest" description="Disordered" evidence="1">
    <location>
        <begin position="219"/>
        <end position="277"/>
    </location>
</feature>
<dbReference type="SUPFAM" id="SSF53098">
    <property type="entry name" value="Ribonuclease H-like"/>
    <property type="match status" value="1"/>
</dbReference>
<proteinExistence type="predicted"/>
<dbReference type="InterPro" id="IPR039537">
    <property type="entry name" value="Retrotran_Ty1/copia-like"/>
</dbReference>
<dbReference type="Gene3D" id="3.30.420.10">
    <property type="entry name" value="Ribonuclease H-like superfamily/Ribonuclease H"/>
    <property type="match status" value="1"/>
</dbReference>
<protein>
    <submittedName>
        <fullName evidence="2">Retrovirus-related pol polyprotein from transposon TNT 1-94</fullName>
    </submittedName>
</protein>
<accession>A0ABQ4X5G2</accession>
<dbReference type="PANTHER" id="PTHR42648:SF32">
    <property type="entry name" value="RIBONUCLEASE H-LIKE DOMAIN, GAG-PRE-INTEGRASE DOMAIN PROTEIN-RELATED"/>
    <property type="match status" value="1"/>
</dbReference>
<organism evidence="2 3">
    <name type="scientific">Tanacetum coccineum</name>
    <dbReference type="NCBI Taxonomy" id="301880"/>
    <lineage>
        <taxon>Eukaryota</taxon>
        <taxon>Viridiplantae</taxon>
        <taxon>Streptophyta</taxon>
        <taxon>Embryophyta</taxon>
        <taxon>Tracheophyta</taxon>
        <taxon>Spermatophyta</taxon>
        <taxon>Magnoliopsida</taxon>
        <taxon>eudicotyledons</taxon>
        <taxon>Gunneridae</taxon>
        <taxon>Pentapetalae</taxon>
        <taxon>asterids</taxon>
        <taxon>campanulids</taxon>
        <taxon>Asterales</taxon>
        <taxon>Asteraceae</taxon>
        <taxon>Asteroideae</taxon>
        <taxon>Anthemideae</taxon>
        <taxon>Anthemidinae</taxon>
        <taxon>Tanacetum</taxon>
    </lineage>
</organism>
<dbReference type="InterPro" id="IPR036397">
    <property type="entry name" value="RNaseH_sf"/>
</dbReference>
<reference evidence="2" key="2">
    <citation type="submission" date="2022-01" db="EMBL/GenBank/DDBJ databases">
        <authorList>
            <person name="Yamashiro T."/>
            <person name="Shiraishi A."/>
            <person name="Satake H."/>
            <person name="Nakayama K."/>
        </authorList>
    </citation>
    <scope>NUCLEOTIDE SEQUENCE</scope>
</reference>
<keyword evidence="3" id="KW-1185">Reference proteome</keyword>
<gene>
    <name evidence="2" type="ORF">Tco_0655180</name>
</gene>
<reference evidence="2" key="1">
    <citation type="journal article" date="2022" name="Int. J. Mol. Sci.">
        <title>Draft Genome of Tanacetum Coccineum: Genomic Comparison of Closely Related Tanacetum-Family Plants.</title>
        <authorList>
            <person name="Yamashiro T."/>
            <person name="Shiraishi A."/>
            <person name="Nakayama K."/>
            <person name="Satake H."/>
        </authorList>
    </citation>
    <scope>NUCLEOTIDE SEQUENCE</scope>
</reference>
<evidence type="ECO:0000313" key="3">
    <source>
        <dbReference type="Proteomes" id="UP001151760"/>
    </source>
</evidence>
<evidence type="ECO:0000256" key="1">
    <source>
        <dbReference type="SAM" id="MobiDB-lite"/>
    </source>
</evidence>
<feature type="region of interest" description="Disordered" evidence="1">
    <location>
        <begin position="380"/>
        <end position="404"/>
    </location>
</feature>
<feature type="region of interest" description="Disordered" evidence="1">
    <location>
        <begin position="1"/>
        <end position="23"/>
    </location>
</feature>
<dbReference type="InterPro" id="IPR012337">
    <property type="entry name" value="RNaseH-like_sf"/>
</dbReference>
<dbReference type="PANTHER" id="PTHR42648">
    <property type="entry name" value="TRANSPOSASE, PUTATIVE-RELATED"/>
    <property type="match status" value="1"/>
</dbReference>
<dbReference type="Proteomes" id="UP001151760">
    <property type="component" value="Unassembled WGS sequence"/>
</dbReference>
<evidence type="ECO:0000313" key="2">
    <source>
        <dbReference type="EMBL" id="GJS60396.1"/>
    </source>
</evidence>